<dbReference type="InterPro" id="IPR001647">
    <property type="entry name" value="HTH_TetR"/>
</dbReference>
<feature type="domain" description="HTH tetR-type" evidence="3">
    <location>
        <begin position="68"/>
        <end position="128"/>
    </location>
</feature>
<accession>A0A419I458</accession>
<dbReference type="Gene3D" id="1.10.357.10">
    <property type="entry name" value="Tetracycline Repressor, domain 2"/>
    <property type="match status" value="1"/>
</dbReference>
<name>A0A419I458_9PSEU</name>
<dbReference type="PROSITE" id="PS50977">
    <property type="entry name" value="HTH_TETR_2"/>
    <property type="match status" value="1"/>
</dbReference>
<dbReference type="InterPro" id="IPR050624">
    <property type="entry name" value="HTH-type_Tx_Regulator"/>
</dbReference>
<sequence length="255" mass="28484">MPHAGSRGRPCARAVASSDLRRSGRSGIRCDIHQDFLGRPSSLASQARLPDVTVAKERISRRAVDKFALRREQLAESALQALAELGYARTSLREIAQKSDFSHGVLHYYFEDKVELLTYAVRKFEETCVTRYDDVVAEAASAEELKRGFGAAMAGTLRSDAAMHRLWYDLRNQSLFEESFRADVLDIDAQRQDMVWRVVHRYAEFTGEPPRVSPALAYAAFDGLFQRALLHLLAGQGEAPQALAAEVEDLLTRLG</sequence>
<dbReference type="OrthoDB" id="8220622at2"/>
<dbReference type="AlphaFoldDB" id="A0A419I458"/>
<evidence type="ECO:0000259" key="3">
    <source>
        <dbReference type="PROSITE" id="PS50977"/>
    </source>
</evidence>
<evidence type="ECO:0000256" key="2">
    <source>
        <dbReference type="PROSITE-ProRule" id="PRU00335"/>
    </source>
</evidence>
<dbReference type="PANTHER" id="PTHR43479">
    <property type="entry name" value="ACREF/ENVCD OPERON REPRESSOR-RELATED"/>
    <property type="match status" value="1"/>
</dbReference>
<organism evidence="4 5">
    <name type="scientific">Amycolatopsis panacis</name>
    <dbReference type="NCBI Taxonomy" id="2340917"/>
    <lineage>
        <taxon>Bacteria</taxon>
        <taxon>Bacillati</taxon>
        <taxon>Actinomycetota</taxon>
        <taxon>Actinomycetes</taxon>
        <taxon>Pseudonocardiales</taxon>
        <taxon>Pseudonocardiaceae</taxon>
        <taxon>Amycolatopsis</taxon>
    </lineage>
</organism>
<evidence type="ECO:0000256" key="1">
    <source>
        <dbReference type="ARBA" id="ARBA00023125"/>
    </source>
</evidence>
<protein>
    <submittedName>
        <fullName evidence="4">TetR/AcrR family transcriptional regulator</fullName>
    </submittedName>
</protein>
<dbReference type="EMBL" id="QZFV01000081">
    <property type="protein sequence ID" value="RJQ85089.1"/>
    <property type="molecule type" value="Genomic_DNA"/>
</dbReference>
<dbReference type="Pfam" id="PF00440">
    <property type="entry name" value="TetR_N"/>
    <property type="match status" value="1"/>
</dbReference>
<dbReference type="GO" id="GO:0003677">
    <property type="term" value="F:DNA binding"/>
    <property type="evidence" value="ECO:0007669"/>
    <property type="project" value="UniProtKB-UniRule"/>
</dbReference>
<reference evidence="4 5" key="1">
    <citation type="submission" date="2018-09" db="EMBL/GenBank/DDBJ databases">
        <title>YIM PH 21725 draft genome.</title>
        <authorList>
            <person name="Miao C."/>
        </authorList>
    </citation>
    <scope>NUCLEOTIDE SEQUENCE [LARGE SCALE GENOMIC DNA]</scope>
    <source>
        <strain evidence="5">YIM PH21725</strain>
    </source>
</reference>
<gene>
    <name evidence="4" type="ORF">D5S19_14945</name>
</gene>
<evidence type="ECO:0000313" key="5">
    <source>
        <dbReference type="Proteomes" id="UP000285112"/>
    </source>
</evidence>
<evidence type="ECO:0000313" key="4">
    <source>
        <dbReference type="EMBL" id="RJQ85089.1"/>
    </source>
</evidence>
<dbReference type="Proteomes" id="UP000285112">
    <property type="component" value="Unassembled WGS sequence"/>
</dbReference>
<dbReference type="InterPro" id="IPR009057">
    <property type="entry name" value="Homeodomain-like_sf"/>
</dbReference>
<comment type="caution">
    <text evidence="4">The sequence shown here is derived from an EMBL/GenBank/DDBJ whole genome shotgun (WGS) entry which is preliminary data.</text>
</comment>
<keyword evidence="5" id="KW-1185">Reference proteome</keyword>
<dbReference type="PANTHER" id="PTHR43479:SF11">
    <property type="entry name" value="ACREF_ENVCD OPERON REPRESSOR-RELATED"/>
    <property type="match status" value="1"/>
</dbReference>
<keyword evidence="1 2" id="KW-0238">DNA-binding</keyword>
<dbReference type="SUPFAM" id="SSF46689">
    <property type="entry name" value="Homeodomain-like"/>
    <property type="match status" value="1"/>
</dbReference>
<feature type="DNA-binding region" description="H-T-H motif" evidence="2">
    <location>
        <begin position="91"/>
        <end position="110"/>
    </location>
</feature>
<proteinExistence type="predicted"/>